<dbReference type="CDD" id="cd00995">
    <property type="entry name" value="PBP2_NikA_DppA_OppA_like"/>
    <property type="match status" value="1"/>
</dbReference>
<name>W4L236_9BACT</name>
<feature type="domain" description="Solute-binding protein family 5" evidence="4">
    <location>
        <begin position="17"/>
        <end position="207"/>
    </location>
</feature>
<proteinExistence type="inferred from homology"/>
<organism evidence="5 6">
    <name type="scientific">Candidatus Entotheonella gemina</name>
    <dbReference type="NCBI Taxonomy" id="1429439"/>
    <lineage>
        <taxon>Bacteria</taxon>
        <taxon>Pseudomonadati</taxon>
        <taxon>Nitrospinota/Tectimicrobiota group</taxon>
        <taxon>Candidatus Tectimicrobiota</taxon>
        <taxon>Candidatus Entotheonellia</taxon>
        <taxon>Candidatus Entotheonellales</taxon>
        <taxon>Candidatus Entotheonellaceae</taxon>
        <taxon>Candidatus Entotheonella</taxon>
    </lineage>
</organism>
<evidence type="ECO:0000313" key="6">
    <source>
        <dbReference type="Proteomes" id="UP000019140"/>
    </source>
</evidence>
<dbReference type="Pfam" id="PF00496">
    <property type="entry name" value="SBP_bac_5"/>
    <property type="match status" value="1"/>
</dbReference>
<dbReference type="Gene3D" id="3.40.190.10">
    <property type="entry name" value="Periplasmic binding protein-like II"/>
    <property type="match status" value="1"/>
</dbReference>
<accession>W4L236</accession>
<dbReference type="EMBL" id="AZHX01003091">
    <property type="protein sequence ID" value="ETW92097.1"/>
    <property type="molecule type" value="Genomic_DNA"/>
</dbReference>
<dbReference type="Gene3D" id="3.90.76.10">
    <property type="entry name" value="Dipeptide-binding Protein, Domain 1"/>
    <property type="match status" value="1"/>
</dbReference>
<dbReference type="HOGENOM" id="CLU_1312440_0_0_7"/>
<dbReference type="GO" id="GO:1904680">
    <property type="term" value="F:peptide transmembrane transporter activity"/>
    <property type="evidence" value="ECO:0007669"/>
    <property type="project" value="TreeGrafter"/>
</dbReference>
<dbReference type="AlphaFoldDB" id="W4L236"/>
<comment type="similarity">
    <text evidence="1">Belongs to the bacterial solute-binding protein 5 family.</text>
</comment>
<dbReference type="Gene3D" id="3.10.105.10">
    <property type="entry name" value="Dipeptide-binding Protein, Domain 3"/>
    <property type="match status" value="1"/>
</dbReference>
<sequence length="209" mass="24209">SLFVRLKGAQAFLDGQASQIAGLKAIDKYTLRLEFSQPYAPLMRQLCTVWLKVVPKEEVERERAPFGRSPVGTGAFRFVDWEPGKAINLKANEKYFESRPYLDRITYRIFPRGSLILIFDEFKKGNLEDSKIPEVAQRTQLLNNPCYKSVRKSLFATLFWWMDSRDGPLSDPRVRRAIHLAIDRSHFVKVVRQNRFDEAHSLIPEGMFA</sequence>
<keyword evidence="2" id="KW-0813">Transport</keyword>
<dbReference type="InterPro" id="IPR039424">
    <property type="entry name" value="SBP_5"/>
</dbReference>
<feature type="non-terminal residue" evidence="5">
    <location>
        <position position="1"/>
    </location>
</feature>
<keyword evidence="3" id="KW-0732">Signal</keyword>
<dbReference type="PANTHER" id="PTHR30290:SF9">
    <property type="entry name" value="OLIGOPEPTIDE-BINDING PROTEIN APPA"/>
    <property type="match status" value="1"/>
</dbReference>
<evidence type="ECO:0000256" key="3">
    <source>
        <dbReference type="ARBA" id="ARBA00022729"/>
    </source>
</evidence>
<dbReference type="InterPro" id="IPR000914">
    <property type="entry name" value="SBP_5_dom"/>
</dbReference>
<evidence type="ECO:0000259" key="4">
    <source>
        <dbReference type="Pfam" id="PF00496"/>
    </source>
</evidence>
<keyword evidence="6" id="KW-1185">Reference proteome</keyword>
<protein>
    <recommendedName>
        <fullName evidence="4">Solute-binding protein family 5 domain-containing protein</fullName>
    </recommendedName>
</protein>
<comment type="caution">
    <text evidence="5">The sequence shown here is derived from an EMBL/GenBank/DDBJ whole genome shotgun (WGS) entry which is preliminary data.</text>
</comment>
<gene>
    <name evidence="5" type="ORF">ETSY2_54535</name>
</gene>
<evidence type="ECO:0000256" key="1">
    <source>
        <dbReference type="ARBA" id="ARBA00005695"/>
    </source>
</evidence>
<dbReference type="GO" id="GO:0015833">
    <property type="term" value="P:peptide transport"/>
    <property type="evidence" value="ECO:0007669"/>
    <property type="project" value="TreeGrafter"/>
</dbReference>
<dbReference type="PANTHER" id="PTHR30290">
    <property type="entry name" value="PERIPLASMIC BINDING COMPONENT OF ABC TRANSPORTER"/>
    <property type="match status" value="1"/>
</dbReference>
<evidence type="ECO:0000313" key="5">
    <source>
        <dbReference type="EMBL" id="ETW92097.1"/>
    </source>
</evidence>
<dbReference type="Proteomes" id="UP000019140">
    <property type="component" value="Unassembled WGS sequence"/>
</dbReference>
<reference evidence="5 6" key="1">
    <citation type="journal article" date="2014" name="Nature">
        <title>An environmental bacterial taxon with a large and distinct metabolic repertoire.</title>
        <authorList>
            <person name="Wilson M.C."/>
            <person name="Mori T."/>
            <person name="Ruckert C."/>
            <person name="Uria A.R."/>
            <person name="Helf M.J."/>
            <person name="Takada K."/>
            <person name="Gernert C."/>
            <person name="Steffens U.A."/>
            <person name="Heycke N."/>
            <person name="Schmitt S."/>
            <person name="Rinke C."/>
            <person name="Helfrich E.J."/>
            <person name="Brachmann A.O."/>
            <person name="Gurgui C."/>
            <person name="Wakimoto T."/>
            <person name="Kracht M."/>
            <person name="Crusemann M."/>
            <person name="Hentschel U."/>
            <person name="Abe I."/>
            <person name="Matsunaga S."/>
            <person name="Kalinowski J."/>
            <person name="Takeyama H."/>
            <person name="Piel J."/>
        </authorList>
    </citation>
    <scope>NUCLEOTIDE SEQUENCE [LARGE SCALE GENOMIC DNA]</scope>
    <source>
        <strain evidence="6">TSY2</strain>
    </source>
</reference>
<dbReference type="SUPFAM" id="SSF53850">
    <property type="entry name" value="Periplasmic binding protein-like II"/>
    <property type="match status" value="1"/>
</dbReference>
<evidence type="ECO:0000256" key="2">
    <source>
        <dbReference type="ARBA" id="ARBA00022448"/>
    </source>
</evidence>